<dbReference type="GO" id="GO:0030687">
    <property type="term" value="C:preribosome, large subunit precursor"/>
    <property type="evidence" value="ECO:0007669"/>
    <property type="project" value="TreeGrafter"/>
</dbReference>
<dbReference type="GO" id="GO:0004519">
    <property type="term" value="F:endonuclease activity"/>
    <property type="evidence" value="ECO:0007669"/>
    <property type="project" value="InterPro"/>
</dbReference>
<organism evidence="1 2">
    <name type="scientific">Setaria digitata</name>
    <dbReference type="NCBI Taxonomy" id="48799"/>
    <lineage>
        <taxon>Eukaryota</taxon>
        <taxon>Metazoa</taxon>
        <taxon>Ecdysozoa</taxon>
        <taxon>Nematoda</taxon>
        <taxon>Chromadorea</taxon>
        <taxon>Rhabditida</taxon>
        <taxon>Spirurina</taxon>
        <taxon>Spiruromorpha</taxon>
        <taxon>Filarioidea</taxon>
        <taxon>Setariidae</taxon>
        <taxon>Setaria</taxon>
    </lineage>
</organism>
<dbReference type="GO" id="GO:0090730">
    <property type="term" value="C:Las1 complex"/>
    <property type="evidence" value="ECO:0007669"/>
    <property type="project" value="InterPro"/>
</dbReference>
<accession>A0A915Q182</accession>
<dbReference type="PANTHER" id="PTHR15002:SF0">
    <property type="entry name" value="RIBOSOMAL BIOGENESIS PROTEIN LAS1L"/>
    <property type="match status" value="1"/>
</dbReference>
<dbReference type="Pfam" id="PF04031">
    <property type="entry name" value="Las1"/>
    <property type="match status" value="1"/>
</dbReference>
<dbReference type="PANTHER" id="PTHR15002">
    <property type="entry name" value="RIBOSOMAL BIOGENESIS PROTEIN LAS1L"/>
    <property type="match status" value="1"/>
</dbReference>
<name>A0A915Q182_9BILA</name>
<dbReference type="InterPro" id="IPR007174">
    <property type="entry name" value="Las1"/>
</dbReference>
<dbReference type="Proteomes" id="UP000887581">
    <property type="component" value="Unplaced"/>
</dbReference>
<proteinExistence type="predicted"/>
<dbReference type="AlphaFoldDB" id="A0A915Q182"/>
<dbReference type="GO" id="GO:0000460">
    <property type="term" value="P:maturation of 5.8S rRNA"/>
    <property type="evidence" value="ECO:0007669"/>
    <property type="project" value="TreeGrafter"/>
</dbReference>
<keyword evidence="1" id="KW-1185">Reference proteome</keyword>
<dbReference type="GO" id="GO:0000470">
    <property type="term" value="P:maturation of LSU-rRNA"/>
    <property type="evidence" value="ECO:0007669"/>
    <property type="project" value="TreeGrafter"/>
</dbReference>
<dbReference type="WBParaSite" id="sdigi.contig722.g9593.t1">
    <property type="protein sequence ID" value="sdigi.contig722.g9593.t1"/>
    <property type="gene ID" value="sdigi.contig722.g9593"/>
</dbReference>
<reference evidence="2" key="1">
    <citation type="submission" date="2022-11" db="UniProtKB">
        <authorList>
            <consortium name="WormBaseParasite"/>
        </authorList>
    </citation>
    <scope>IDENTIFICATION</scope>
</reference>
<protein>
    <submittedName>
        <fullName evidence="2">Uncharacterized protein</fullName>
    </submittedName>
</protein>
<evidence type="ECO:0000313" key="1">
    <source>
        <dbReference type="Proteomes" id="UP000887581"/>
    </source>
</evidence>
<sequence length="468" mass="54274">MSNLKGVQVPFTKREWEIVTNLYRSDKIFELKHAVALIVSWKARLGDSVHVAADMTEMLLRAVIMDKETRNDDWFRIGNVKLAYCAAIIRFVNYVNEICQSKYEFKTIASAVSDVGIPEWVVDIRHNATHSHLPSLQSLRLAAAYCRNWLWEHHWSRPVAEAIGLNFNMQNENDENELQQEAANLINRFMLHSLKKKTDKTGTKKILQNIMTKMETFIMTHPWEFLNTFLIDGYLILDKKQVKSVGYDLFSKNENIWVIPEDLQLFWKPIFHYLNEAKMLPELLFQLFAIVSEDEVEAIRKRQVTSWIDRMLCAYVESNVLTQDEWERILKAIMLAPNEIKSAYFDKILQKVEKITEQKQIALKQLAILTAKKPTVSVESASPIASDISVSFKTVKDLKKLMEQKEMEKPSETMDSSNCSSEVQHWSACNPAEWKGIPLGLTPEQSTESLYLVIEPDIVRVRKRHHND</sequence>
<evidence type="ECO:0000313" key="2">
    <source>
        <dbReference type="WBParaSite" id="sdigi.contig722.g9593.t1"/>
    </source>
</evidence>